<dbReference type="Proteomes" id="UP000298030">
    <property type="component" value="Unassembled WGS sequence"/>
</dbReference>
<name>A0A4Y7TDX8_COPMI</name>
<sequence>MALPRLLALPSRIALQLSRPTLRLFGCCRPANGQHFTFFPSHLFSGYHSPFILVSVPLFLFRPSSPLIVIQIGVPVDIQRQTPLDIPHLRTSTVRSVPILSITVRYGLHKFKRFPCVSSTKNSKS</sequence>
<dbReference type="EMBL" id="QPFP01000018">
    <property type="protein sequence ID" value="TEB31749.1"/>
    <property type="molecule type" value="Genomic_DNA"/>
</dbReference>
<keyword evidence="2" id="KW-1185">Reference proteome</keyword>
<protein>
    <submittedName>
        <fullName evidence="1">Uncharacterized protein</fullName>
    </submittedName>
</protein>
<evidence type="ECO:0000313" key="2">
    <source>
        <dbReference type="Proteomes" id="UP000298030"/>
    </source>
</evidence>
<organism evidence="1 2">
    <name type="scientific">Coprinellus micaceus</name>
    <name type="common">Glistening ink-cap mushroom</name>
    <name type="synonym">Coprinus micaceus</name>
    <dbReference type="NCBI Taxonomy" id="71717"/>
    <lineage>
        <taxon>Eukaryota</taxon>
        <taxon>Fungi</taxon>
        <taxon>Dikarya</taxon>
        <taxon>Basidiomycota</taxon>
        <taxon>Agaricomycotina</taxon>
        <taxon>Agaricomycetes</taxon>
        <taxon>Agaricomycetidae</taxon>
        <taxon>Agaricales</taxon>
        <taxon>Agaricineae</taxon>
        <taxon>Psathyrellaceae</taxon>
        <taxon>Coprinellus</taxon>
    </lineage>
</organism>
<evidence type="ECO:0000313" key="1">
    <source>
        <dbReference type="EMBL" id="TEB31749.1"/>
    </source>
</evidence>
<gene>
    <name evidence="1" type="ORF">FA13DRAFT_342064</name>
</gene>
<reference evidence="1 2" key="1">
    <citation type="journal article" date="2019" name="Nat. Ecol. Evol.">
        <title>Megaphylogeny resolves global patterns of mushroom evolution.</title>
        <authorList>
            <person name="Varga T."/>
            <person name="Krizsan K."/>
            <person name="Foldi C."/>
            <person name="Dima B."/>
            <person name="Sanchez-Garcia M."/>
            <person name="Sanchez-Ramirez S."/>
            <person name="Szollosi G.J."/>
            <person name="Szarkandi J.G."/>
            <person name="Papp V."/>
            <person name="Albert L."/>
            <person name="Andreopoulos W."/>
            <person name="Angelini C."/>
            <person name="Antonin V."/>
            <person name="Barry K.W."/>
            <person name="Bougher N.L."/>
            <person name="Buchanan P."/>
            <person name="Buyck B."/>
            <person name="Bense V."/>
            <person name="Catcheside P."/>
            <person name="Chovatia M."/>
            <person name="Cooper J."/>
            <person name="Damon W."/>
            <person name="Desjardin D."/>
            <person name="Finy P."/>
            <person name="Geml J."/>
            <person name="Haridas S."/>
            <person name="Hughes K."/>
            <person name="Justo A."/>
            <person name="Karasinski D."/>
            <person name="Kautmanova I."/>
            <person name="Kiss B."/>
            <person name="Kocsube S."/>
            <person name="Kotiranta H."/>
            <person name="LaButti K.M."/>
            <person name="Lechner B.E."/>
            <person name="Liimatainen K."/>
            <person name="Lipzen A."/>
            <person name="Lukacs Z."/>
            <person name="Mihaltcheva S."/>
            <person name="Morgado L.N."/>
            <person name="Niskanen T."/>
            <person name="Noordeloos M.E."/>
            <person name="Ohm R.A."/>
            <person name="Ortiz-Santana B."/>
            <person name="Ovrebo C."/>
            <person name="Racz N."/>
            <person name="Riley R."/>
            <person name="Savchenko A."/>
            <person name="Shiryaev A."/>
            <person name="Soop K."/>
            <person name="Spirin V."/>
            <person name="Szebenyi C."/>
            <person name="Tomsovsky M."/>
            <person name="Tulloss R.E."/>
            <person name="Uehling J."/>
            <person name="Grigoriev I.V."/>
            <person name="Vagvolgyi C."/>
            <person name="Papp T."/>
            <person name="Martin F.M."/>
            <person name="Miettinen O."/>
            <person name="Hibbett D.S."/>
            <person name="Nagy L.G."/>
        </authorList>
    </citation>
    <scope>NUCLEOTIDE SEQUENCE [LARGE SCALE GENOMIC DNA]</scope>
    <source>
        <strain evidence="1 2">FP101781</strain>
    </source>
</reference>
<proteinExistence type="predicted"/>
<dbReference type="AlphaFoldDB" id="A0A4Y7TDX8"/>
<accession>A0A4Y7TDX8</accession>
<comment type="caution">
    <text evidence="1">The sequence shown here is derived from an EMBL/GenBank/DDBJ whole genome shotgun (WGS) entry which is preliminary data.</text>
</comment>